<proteinExistence type="predicted"/>
<name>J9GP60_9ZZZZ</name>
<organism evidence="1">
    <name type="scientific">gut metagenome</name>
    <dbReference type="NCBI Taxonomy" id="749906"/>
    <lineage>
        <taxon>unclassified sequences</taxon>
        <taxon>metagenomes</taxon>
        <taxon>organismal metagenomes</taxon>
    </lineage>
</organism>
<sequence length="39" mass="4512">MKSLALRVLNLCFLSAKPMLFECYLAALGMKTYRLRMLT</sequence>
<evidence type="ECO:0000313" key="1">
    <source>
        <dbReference type="EMBL" id="EJX09967.1"/>
    </source>
</evidence>
<reference evidence="1" key="1">
    <citation type="journal article" date="2012" name="PLoS ONE">
        <title>Gene sets for utilization of primary and secondary nutrition supplies in the distal gut of endangered iberian lynx.</title>
        <authorList>
            <person name="Alcaide M."/>
            <person name="Messina E."/>
            <person name="Richter M."/>
            <person name="Bargiela R."/>
            <person name="Peplies J."/>
            <person name="Huws S.A."/>
            <person name="Newbold C.J."/>
            <person name="Golyshin P.N."/>
            <person name="Simon M.A."/>
            <person name="Lopez G."/>
            <person name="Yakimov M.M."/>
            <person name="Ferrer M."/>
        </authorList>
    </citation>
    <scope>NUCLEOTIDE SEQUENCE</scope>
</reference>
<comment type="caution">
    <text evidence="1">The sequence shown here is derived from an EMBL/GenBank/DDBJ whole genome shotgun (WGS) entry which is preliminary data.</text>
</comment>
<protein>
    <submittedName>
        <fullName evidence="1">Uncharacterized protein</fullName>
    </submittedName>
</protein>
<accession>J9GP60</accession>
<dbReference type="AlphaFoldDB" id="J9GP60"/>
<dbReference type="EMBL" id="AMCI01000281">
    <property type="protein sequence ID" value="EJX09967.1"/>
    <property type="molecule type" value="Genomic_DNA"/>
</dbReference>
<gene>
    <name evidence="1" type="ORF">EVA_01925</name>
</gene>